<reference evidence="2 3" key="1">
    <citation type="submission" date="2024-06" db="EMBL/GenBank/DDBJ databases">
        <authorList>
            <person name="Steensen K."/>
            <person name="Seneca J."/>
            <person name="Bartlau N."/>
            <person name="Yu A.X."/>
            <person name="Polz M.F."/>
        </authorList>
    </citation>
    <scope>NUCLEOTIDE SEQUENCE [LARGE SCALE GENOMIC DNA]</scope>
    <source>
        <strain evidence="2 3">FF146</strain>
    </source>
</reference>
<evidence type="ECO:0000313" key="2">
    <source>
        <dbReference type="EMBL" id="MEZ8193869.1"/>
    </source>
</evidence>
<proteinExistence type="predicted"/>
<dbReference type="InterPro" id="IPR002035">
    <property type="entry name" value="VWF_A"/>
</dbReference>
<sequence length="425" mass="47324">MTIMHLKRKQSGHAALLFAMLIPTLFGIFTLASDGARALQSKARIEDAAEVASLAIAAHNAENKDSTGIGSGSLTNRKIATDYIEQYMVDMTQVSDLKIYKHNCEEISECREGLTRGEARFFQYEVQAKTKHTSWFPGNDAIQGFGETFDVAGAAVARKYQSEAVDVVFAADFSGSMNGGWGGSSQRKYRDLIDIIKDVTVELKRFNDLEDGNDNKIAISPFNYYTYSTRSDNNKKKCDLSQDYYSRGSFDAKTTVDNLWKEKGNETSYNHCKGKNNKLQFKDLFLTSDFSAFNTSVGSFYPNGGTTSYQSIIRSAQMLRKGVNSRRLLIVISDGDDSGYFKTYHQSLVQEGMCTKILQGLGTGMSSDGKPIRARMAVIGFDYEPKNNKALQNCVGAKNVYKAENRDEILNQILELITEEIGHLK</sequence>
<feature type="domain" description="VWFA" evidence="1">
    <location>
        <begin position="166"/>
        <end position="417"/>
    </location>
</feature>
<name>A0ABV4M2B2_9VIBR</name>
<dbReference type="EMBL" id="JBGOOT010000001">
    <property type="protein sequence ID" value="MEZ8193869.1"/>
    <property type="molecule type" value="Genomic_DNA"/>
</dbReference>
<dbReference type="PROSITE" id="PS50234">
    <property type="entry name" value="VWFA"/>
    <property type="match status" value="1"/>
</dbReference>
<dbReference type="RefSeq" id="WP_315973061.1">
    <property type="nucleotide sequence ID" value="NZ_AP025472.1"/>
</dbReference>
<evidence type="ECO:0000259" key="1">
    <source>
        <dbReference type="PROSITE" id="PS50234"/>
    </source>
</evidence>
<comment type="caution">
    <text evidence="2">The sequence shown here is derived from an EMBL/GenBank/DDBJ whole genome shotgun (WGS) entry which is preliminary data.</text>
</comment>
<gene>
    <name evidence="2" type="ORF">ACED38_03105</name>
</gene>
<dbReference type="InterPro" id="IPR036465">
    <property type="entry name" value="vWFA_dom_sf"/>
</dbReference>
<dbReference type="Gene3D" id="3.40.50.410">
    <property type="entry name" value="von Willebrand factor, type A domain"/>
    <property type="match status" value="1"/>
</dbReference>
<dbReference type="SUPFAM" id="SSF53300">
    <property type="entry name" value="vWA-like"/>
    <property type="match status" value="1"/>
</dbReference>
<accession>A0ABV4M2B2</accession>
<organism evidence="2 3">
    <name type="scientific">Vibrio cortegadensis</name>
    <dbReference type="NCBI Taxonomy" id="1328770"/>
    <lineage>
        <taxon>Bacteria</taxon>
        <taxon>Pseudomonadati</taxon>
        <taxon>Pseudomonadota</taxon>
        <taxon>Gammaproteobacteria</taxon>
        <taxon>Vibrionales</taxon>
        <taxon>Vibrionaceae</taxon>
        <taxon>Vibrio</taxon>
    </lineage>
</organism>
<protein>
    <submittedName>
        <fullName evidence="2">TadE/TadG family type IV pilus assembly protein</fullName>
    </submittedName>
</protein>
<keyword evidence="3" id="KW-1185">Reference proteome</keyword>
<dbReference type="Proteomes" id="UP001569153">
    <property type="component" value="Unassembled WGS sequence"/>
</dbReference>
<evidence type="ECO:0000313" key="3">
    <source>
        <dbReference type="Proteomes" id="UP001569153"/>
    </source>
</evidence>